<dbReference type="SUPFAM" id="SSF47090">
    <property type="entry name" value="PGBD-like"/>
    <property type="match status" value="1"/>
</dbReference>
<dbReference type="InterPro" id="IPR036365">
    <property type="entry name" value="PGBD-like_sf"/>
</dbReference>
<dbReference type="EMBL" id="JBFPER010000001">
    <property type="protein sequence ID" value="MEX0379769.1"/>
    <property type="molecule type" value="Genomic_DNA"/>
</dbReference>
<evidence type="ECO:0000313" key="5">
    <source>
        <dbReference type="Proteomes" id="UP001556617"/>
    </source>
</evidence>
<keyword evidence="1" id="KW-0812">Transmembrane</keyword>
<dbReference type="Proteomes" id="UP001556617">
    <property type="component" value="Unassembled WGS sequence"/>
</dbReference>
<evidence type="ECO:0000259" key="2">
    <source>
        <dbReference type="Pfam" id="PF01471"/>
    </source>
</evidence>
<feature type="transmembrane region" description="Helical" evidence="1">
    <location>
        <begin position="691"/>
        <end position="714"/>
    </location>
</feature>
<dbReference type="Gene3D" id="3.20.20.80">
    <property type="entry name" value="Glycosidases"/>
    <property type="match status" value="1"/>
</dbReference>
<evidence type="ECO:0000313" key="4">
    <source>
        <dbReference type="EMBL" id="MEX0379769.1"/>
    </source>
</evidence>
<accession>A0ABV3S1K4</accession>
<keyword evidence="1" id="KW-0472">Membrane</keyword>
<dbReference type="Gene3D" id="1.10.101.10">
    <property type="entry name" value="PGBD-like superfamily/PGBD"/>
    <property type="match status" value="1"/>
</dbReference>
<proteinExistence type="predicted"/>
<keyword evidence="5" id="KW-1185">Reference proteome</keyword>
<reference evidence="4 5" key="1">
    <citation type="submission" date="2024-07" db="EMBL/GenBank/DDBJ databases">
        <authorList>
            <person name="Yun M."/>
        </authorList>
    </citation>
    <scope>NUCLEOTIDE SEQUENCE [LARGE SCALE GENOMIC DNA]</scope>
    <source>
        <strain evidence="4 5">MS01</strain>
    </source>
</reference>
<keyword evidence="4" id="KW-0378">Hydrolase</keyword>
<dbReference type="CDD" id="cd06418">
    <property type="entry name" value="GH25_BacA-like"/>
    <property type="match status" value="1"/>
</dbReference>
<dbReference type="InterPro" id="IPR002477">
    <property type="entry name" value="Peptidoglycan-bd-like"/>
</dbReference>
<dbReference type="InterPro" id="IPR017853">
    <property type="entry name" value="GH"/>
</dbReference>
<feature type="domain" description="Peptidoglycan binding-like" evidence="2">
    <location>
        <begin position="81"/>
        <end position="135"/>
    </location>
</feature>
<dbReference type="Pfam" id="PF08924">
    <property type="entry name" value="Rv2525c_GlyHyd-like"/>
    <property type="match status" value="1"/>
</dbReference>
<dbReference type="InterPro" id="IPR036366">
    <property type="entry name" value="PGBDSf"/>
</dbReference>
<organism evidence="4 5">
    <name type="scientific">Leuconostoc aquikimchii</name>
    <dbReference type="NCBI Taxonomy" id="3236804"/>
    <lineage>
        <taxon>Bacteria</taxon>
        <taxon>Bacillati</taxon>
        <taxon>Bacillota</taxon>
        <taxon>Bacilli</taxon>
        <taxon>Lactobacillales</taxon>
        <taxon>Lactobacillaceae</taxon>
        <taxon>Leuconostoc</taxon>
    </lineage>
</organism>
<gene>
    <name evidence="4" type="ORF">AB3K24_00125</name>
</gene>
<dbReference type="SUPFAM" id="SSF51445">
    <property type="entry name" value="(Trans)glycosidases"/>
    <property type="match status" value="1"/>
</dbReference>
<dbReference type="RefSeq" id="WP_367973010.1">
    <property type="nucleotide sequence ID" value="NZ_JBFPEQ010000001.1"/>
</dbReference>
<evidence type="ECO:0000259" key="3">
    <source>
        <dbReference type="Pfam" id="PF08924"/>
    </source>
</evidence>
<protein>
    <submittedName>
        <fullName evidence="4">Glycoside hydrolase domain-containing protein</fullName>
    </submittedName>
</protein>
<evidence type="ECO:0000256" key="1">
    <source>
        <dbReference type="SAM" id="Phobius"/>
    </source>
</evidence>
<dbReference type="GO" id="GO:0016787">
    <property type="term" value="F:hydrolase activity"/>
    <property type="evidence" value="ECO:0007669"/>
    <property type="project" value="UniProtKB-KW"/>
</dbReference>
<keyword evidence="1" id="KW-1133">Transmembrane helix</keyword>
<dbReference type="InterPro" id="IPR015020">
    <property type="entry name" value="Rv2525c-like_Glyco_Hydro-like"/>
</dbReference>
<comment type="caution">
    <text evidence="4">The sequence shown here is derived from an EMBL/GenBank/DDBJ whole genome shotgun (WGS) entry which is preliminary data.</text>
</comment>
<feature type="domain" description="Rv2525c-like glycoside hydrolase-like" evidence="3">
    <location>
        <begin position="311"/>
        <end position="475"/>
    </location>
</feature>
<sequence length="736" mass="78760">MDSMVLATQKWLNKTYGSVPKYKSVPETGNTGWPTIYGLIRGMQHELGIALQDEAPAFGEATSAAFDKKVVPNLKNGYKSNFVYLIQGAFWAKGVNPEEFTGVYSAHTDLAVKALQKDAGIPANGILDSQLAQALFDMSAFVLVSGGDNNIRQMQQYLNTNYRQYTGILPADGIYQRATNTALIYGVQVELGLGNVANGFWGPTTIATYNSAFANGLGGKITRLVQYALYVNMKEYLATKGTTGPAITGALDGTTQNILSQFQSFMMLDPVQKGQPDSTTMYSLMLSSGNPARNFFGMDTSYQLDSSMIKALVAYEVNYVGRYLTGTVGSGATKRNKDLTLNEAQNIIKAGLKLVPIYQDNNPDLSYFNYDQGFKDARLAVDAALTIGIPNGHTIYFAVDMDMTDEEITATAIPYFQGIAAGISHYNIGVYGTRNASSRVSQAVPAVLYSYVSNMSTGFSGNLGFSQPTNWAFDQFFEDGVGVGPLPALDRVAVSNIDKGVTSLGKATARDWVDDTSWGLIKNLIASGKLVYNGPTYTLTESNPFLKIDVSYKAALSVGSMPILTPTVAIKNGKIDSSLLNYLVSVGGPINGFVLSGTLDKYTAGIKSGYIKVGIDGTYKLSQGTPGVHMMVEVTGKDPKAAKQPGEIDSAVVFDIYMNNSPLAFAAMAKWTAEDEAKFKASLDSTLKVTAIAGVVALSVFVTVALAPVVATSISAESIVTIMRVAFSSLGRIPAT</sequence>
<name>A0ABV3S1K4_9LACO</name>
<dbReference type="Pfam" id="PF01471">
    <property type="entry name" value="PG_binding_1"/>
    <property type="match status" value="1"/>
</dbReference>